<dbReference type="Pfam" id="PF12741">
    <property type="entry name" value="SusD-like"/>
    <property type="match status" value="1"/>
</dbReference>
<accession>A0A921K368</accession>
<feature type="signal peptide" evidence="1">
    <location>
        <begin position="1"/>
        <end position="22"/>
    </location>
</feature>
<evidence type="ECO:0000256" key="1">
    <source>
        <dbReference type="SAM" id="SignalP"/>
    </source>
</evidence>
<comment type="caution">
    <text evidence="2">The sequence shown here is derived from an EMBL/GenBank/DDBJ whole genome shotgun (WGS) entry which is preliminary data.</text>
</comment>
<organism evidence="2 3">
    <name type="scientific">Phocaeicola coprocola</name>
    <dbReference type="NCBI Taxonomy" id="310298"/>
    <lineage>
        <taxon>Bacteria</taxon>
        <taxon>Pseudomonadati</taxon>
        <taxon>Bacteroidota</taxon>
        <taxon>Bacteroidia</taxon>
        <taxon>Bacteroidales</taxon>
        <taxon>Bacteroidaceae</taxon>
        <taxon>Phocaeicola</taxon>
    </lineage>
</organism>
<dbReference type="SUPFAM" id="SSF48452">
    <property type="entry name" value="TPR-like"/>
    <property type="match status" value="1"/>
</dbReference>
<reference evidence="2" key="1">
    <citation type="journal article" date="2021" name="PeerJ">
        <title>Extensive microbial diversity within the chicken gut microbiome revealed by metagenomics and culture.</title>
        <authorList>
            <person name="Gilroy R."/>
            <person name="Ravi A."/>
            <person name="Getino M."/>
            <person name="Pursley I."/>
            <person name="Horton D.L."/>
            <person name="Alikhan N.F."/>
            <person name="Baker D."/>
            <person name="Gharbi K."/>
            <person name="Hall N."/>
            <person name="Watson M."/>
            <person name="Adriaenssens E.M."/>
            <person name="Foster-Nyarko E."/>
            <person name="Jarju S."/>
            <person name="Secka A."/>
            <person name="Antonio M."/>
            <person name="Oren A."/>
            <person name="Chaudhuri R.R."/>
            <person name="La Ragione R."/>
            <person name="Hildebrand F."/>
            <person name="Pallen M.J."/>
        </authorList>
    </citation>
    <scope>NUCLEOTIDE SEQUENCE</scope>
    <source>
        <strain evidence="2">CHK165-8395</strain>
    </source>
</reference>
<feature type="chain" id="PRO_5037761123" evidence="1">
    <location>
        <begin position="23"/>
        <end position="531"/>
    </location>
</feature>
<reference evidence="2" key="2">
    <citation type="submission" date="2021-09" db="EMBL/GenBank/DDBJ databases">
        <authorList>
            <person name="Gilroy R."/>
        </authorList>
    </citation>
    <scope>NUCLEOTIDE SEQUENCE</scope>
    <source>
        <strain evidence="2">CHK165-8395</strain>
    </source>
</reference>
<dbReference type="Proteomes" id="UP000718012">
    <property type="component" value="Unassembled WGS sequence"/>
</dbReference>
<protein>
    <submittedName>
        <fullName evidence="2">SusD/RagB family nutrient-binding outer membrane lipoprotein</fullName>
    </submittedName>
</protein>
<gene>
    <name evidence="2" type="ORF">K8U81_05410</name>
</gene>
<sequence>MKNAIKIFNRTLLFAGVLSISACTGWFDNVPPYEATEDILDGDNVKIGAFFPQLQRNVVSTHNNQFQLSQNLVGDIYSGYMAIPTNFNSNKNNATYFFQDNWLNMPFEKVYTQAIGAYMEIKRNTGGDENSHVYQWAQILKIASMHRFTDMWGPLPYIQVGSGSMTTPYDSQEAVYMKFFEELDKAVDVLYQFTVNNSGSKPMAEYDLVYGGDYTKWVKFANSLHLRLAMRLAYIKPDIAKLEAEKAVSHPGGLITSNDDNAGVKSVGANDVVNQLYTMWAQYQDIRMGASMLSILDGYDDPRLGKMFTQGNVNGKDGYFALRTGLNLDSNKDSRLGYSSPNIQSNTPILWMNAAEVAFLKAEGALRGWNMGVEARDAYQQGIALSFSEWGASGADTYMLDSDKMAADYVDPLVSSNNIGAVSKITIAWQDTDSKEKNLERIITQKWIAMFPNGQEAWAEFRRTGYPQLFPVKVNNSAGTVDTDIQVRRLPFARSEYTLNPDNITKAVELLGGPDTGGTRVWWDVENKSVN</sequence>
<dbReference type="AlphaFoldDB" id="A0A921K368"/>
<dbReference type="PROSITE" id="PS51257">
    <property type="entry name" value="PROKAR_LIPOPROTEIN"/>
    <property type="match status" value="1"/>
</dbReference>
<evidence type="ECO:0000313" key="3">
    <source>
        <dbReference type="Proteomes" id="UP000718012"/>
    </source>
</evidence>
<proteinExistence type="predicted"/>
<evidence type="ECO:0000313" key="2">
    <source>
        <dbReference type="EMBL" id="HJF07614.1"/>
    </source>
</evidence>
<name>A0A921K368_9BACT</name>
<dbReference type="InterPro" id="IPR024302">
    <property type="entry name" value="SusD-like"/>
</dbReference>
<dbReference type="Gene3D" id="1.25.40.390">
    <property type="match status" value="1"/>
</dbReference>
<dbReference type="InterPro" id="IPR011990">
    <property type="entry name" value="TPR-like_helical_dom_sf"/>
</dbReference>
<dbReference type="EMBL" id="DYXD01000118">
    <property type="protein sequence ID" value="HJF07614.1"/>
    <property type="molecule type" value="Genomic_DNA"/>
</dbReference>
<keyword evidence="1" id="KW-0732">Signal</keyword>
<keyword evidence="2" id="KW-0449">Lipoprotein</keyword>